<sequence length="1060" mass="123594">MIQYITKILIYSIVIYVYLNYNKKSFSICISRKNINNNTKFLAHARILASLDTEPLLSPNNCNKIKNYNKIIKKTNQNGQTIVQRIAKTPNNGYNNKYIKEKMTKEGVVKYVHIQPDLVKSNIKDVLEIKLHEYQDKKYVLKEPKISTRHKNSKPVIDSIKKQSQISLSNRYTKDNKFVLYNDYNLTKLISQHLLNLKNNNVLKNESIEEIKSYIIKNKNKLNEYVDLEKLDILKVILNNTQFNKVSPDEINIMLYYALSEHPRPHRNLPYYHDIISKDRNKLNQANIRKETTLKQNKVGKNKILLQPNTRRQKLPHGILVDTNNITNKILVDRTNLPHNILVNKNNLMNTNLVEKKNSTQKNAVRKNINDNNYTTIKDNLENKKELSSNYDLIKKQNIAKIKDESNKVHNPIEKYANTENQISHEYNNSISTGNKQYELKAVNKVRDVYGNIANDASTKQEKMIKIYMEDEKGEQQESIKKERMIKIYMEDEKGKQQRSTTKERVARINMEDKKGKQQESTTKERVTRINMEDKNGMEQKPKKKEIVIEIFMEDKKGEQQESKKKEKVTKIYMEDKNGKEQKSKKKEKVIEIFMENKKGEQQESKKKEKVTEMYMEDKNGMEQKPKKKEKVTEIYMEDKNGKEQKSKKKEKVIEIFMENKKGEQQESKKKEKVTEMYMEDKNGMEQKPKKKEIFIEIYMENKKGEQESKKKEKVTEMYMEDKNGMEQKPKKKEIFIEIYMENKKGKEQESKKKEKVIEIFMENKKKHLFQSNIIDKKDIIMPQRENVKVLDLSPINKKKTNNNKNSDENDFIDLFDNDDEESLLTQVKDNNKIDVSIVDEIYAETERLLFEQIIGKKKVKGKYYKVKKYLKIFGLYVLPIIAATVSISLLGLQISTVMATDIFSGSLITAGKTTIVEGGQCLANAATDVMEGLATEVFPAISFSDFSFSGLFDSFITTLENTAIVGMKTVSNTTSCVSDSMIPKTISAATTYGVSVAFSQILYPMGIAINIAIIIYIITKIIVKLDDMGKFNKLHKYRKKVINKLKKKINTKKKRKKKQ</sequence>
<accession>A0A4V0KIY6</accession>
<dbReference type="EMBL" id="LM993659">
    <property type="protein sequence ID" value="VTZ74520.1"/>
    <property type="molecule type" value="Genomic_DNA"/>
</dbReference>
<name>A0A4V0KIY6_PLAYE</name>
<gene>
    <name evidence="2" type="ORF">PY17X_0526100</name>
</gene>
<dbReference type="AlphaFoldDB" id="A0A4V0KIY6"/>
<dbReference type="OrthoDB" id="372796at2759"/>
<evidence type="ECO:0000313" key="3">
    <source>
        <dbReference type="Proteomes" id="UP000072874"/>
    </source>
</evidence>
<dbReference type="VEuPathDB" id="PlasmoDB:PYYM_0525200"/>
<dbReference type="RefSeq" id="XP_022811724.1">
    <property type="nucleotide sequence ID" value="XM_022955281.1"/>
</dbReference>
<protein>
    <submittedName>
        <fullName evidence="2">Uncharacterized protein</fullName>
    </submittedName>
</protein>
<reference evidence="2 3" key="1">
    <citation type="journal article" date="2014" name="BMC Biol.">
        <title>A comprehensive evaluation of rodent malaria parasite genomes and gene expression.</title>
        <authorList>
            <person name="Otto T.D."/>
            <person name="Bohme U."/>
            <person name="Jackson A.P."/>
            <person name="Hunt M."/>
            <person name="Franke-Fayard B."/>
            <person name="Hoeijmakers W.A."/>
            <person name="Religa A.A."/>
            <person name="Robertson L."/>
            <person name="Sanders M."/>
            <person name="Ogun S.A."/>
            <person name="Cunningham D."/>
            <person name="Erhart A."/>
            <person name="Billker O."/>
            <person name="Khan S.M."/>
            <person name="Stunnenberg H.G."/>
            <person name="Langhorne J."/>
            <person name="Holder A.A."/>
            <person name="Waters A.P."/>
            <person name="Newbold C.I."/>
            <person name="Pain A."/>
            <person name="Berriman M."/>
            <person name="Janse C.J."/>
        </authorList>
    </citation>
    <scope>NUCLEOTIDE SEQUENCE [LARGE SCALE GENOMIC DNA]</scope>
    <source>
        <strain evidence="2 3">17X</strain>
    </source>
</reference>
<dbReference type="VEuPathDB" id="PlasmoDB:Py17XNL_000504611"/>
<keyword evidence="1" id="KW-0472">Membrane</keyword>
<evidence type="ECO:0000313" key="2">
    <source>
        <dbReference type="EMBL" id="VTZ74520.1"/>
    </source>
</evidence>
<dbReference type="KEGG" id="pyo:PY17X_0526100"/>
<dbReference type="GeneID" id="3790484"/>
<evidence type="ECO:0000256" key="1">
    <source>
        <dbReference type="SAM" id="Phobius"/>
    </source>
</evidence>
<proteinExistence type="predicted"/>
<feature type="transmembrane region" description="Helical" evidence="1">
    <location>
        <begin position="1002"/>
        <end position="1024"/>
    </location>
</feature>
<dbReference type="VEuPathDB" id="PlasmoDB:PY04797"/>
<keyword evidence="1" id="KW-1133">Transmembrane helix</keyword>
<organism evidence="2 3">
    <name type="scientific">Plasmodium yoelii</name>
    <dbReference type="NCBI Taxonomy" id="5861"/>
    <lineage>
        <taxon>Eukaryota</taxon>
        <taxon>Sar</taxon>
        <taxon>Alveolata</taxon>
        <taxon>Apicomplexa</taxon>
        <taxon>Aconoidasida</taxon>
        <taxon>Haemosporida</taxon>
        <taxon>Plasmodiidae</taxon>
        <taxon>Plasmodium</taxon>
        <taxon>Plasmodium (Vinckeia)</taxon>
    </lineage>
</organism>
<dbReference type="OMA" id="VIEIFME"/>
<dbReference type="VEuPathDB" id="PlasmoDB:PY17X_0526100"/>
<dbReference type="Proteomes" id="UP000072874">
    <property type="component" value="Chromosome 5"/>
</dbReference>
<feature type="transmembrane region" description="Helical" evidence="1">
    <location>
        <begin position="873"/>
        <end position="895"/>
    </location>
</feature>
<keyword evidence="1" id="KW-0812">Transmembrane</keyword>